<comment type="caution">
    <text evidence="2">The sequence shown here is derived from an EMBL/GenBank/DDBJ whole genome shotgun (WGS) entry which is preliminary data.</text>
</comment>
<organism evidence="2 3">
    <name type="scientific">Chryseobacterium tagetis</name>
    <dbReference type="NCBI Taxonomy" id="2801334"/>
    <lineage>
        <taxon>Bacteria</taxon>
        <taxon>Pseudomonadati</taxon>
        <taxon>Bacteroidota</taxon>
        <taxon>Flavobacteriia</taxon>
        <taxon>Flavobacteriales</taxon>
        <taxon>Weeksellaceae</taxon>
        <taxon>Chryseobacterium group</taxon>
        <taxon>Chryseobacterium</taxon>
    </lineage>
</organism>
<sequence length="384" mass="45341">MTVLEKLISRFNSKIFIYFLIAITAIYTLVFTFLHNMHSDGYILGDWLVNYQDGGFKRRGLSGSFFFLLQDLTGIKLNILVYGFQFIIISLFFYYYFKLIQYKETTFLYLSLLLSSVGFVGLLNCVDYVGKKEFIIFLLFAAFTYLIDRDKLTKTKEWGFCVALFISTLFHEVTLFFIPYFLITLYLKTGRIEPARYLKYILAVFIPAVLLLLFGKEINEGQSLHILKERGVIFTRGIFFWNIDERQYIAEHFAEYRLYFLSLGISIFHLAFYLKYVVERKIIAILLIGAFLFSFPLFYLAIDWGRWMYIHMMLIIILFALFLKRSDSVYASEIIIVNKKFYITLLIIIFSLIYRVEMSGRGFTFEGLFYRICVAPVELLNKML</sequence>
<evidence type="ECO:0008006" key="4">
    <source>
        <dbReference type="Google" id="ProtNLM"/>
    </source>
</evidence>
<feature type="transmembrane region" description="Helical" evidence="1">
    <location>
        <begin position="197"/>
        <end position="215"/>
    </location>
</feature>
<feature type="transmembrane region" description="Helical" evidence="1">
    <location>
        <begin position="129"/>
        <end position="147"/>
    </location>
</feature>
<accession>A0ABS8A0W7</accession>
<dbReference type="RefSeq" id="WP_225688177.1">
    <property type="nucleotide sequence ID" value="NZ_JAERSE020000002.1"/>
</dbReference>
<evidence type="ECO:0000313" key="2">
    <source>
        <dbReference type="EMBL" id="MCA6067482.1"/>
    </source>
</evidence>
<name>A0ABS8A0W7_9FLAO</name>
<proteinExistence type="predicted"/>
<feature type="transmembrane region" description="Helical" evidence="1">
    <location>
        <begin position="282"/>
        <end position="300"/>
    </location>
</feature>
<gene>
    <name evidence="2" type="ORF">JI747_009860</name>
</gene>
<keyword evidence="1" id="KW-0472">Membrane</keyword>
<feature type="transmembrane region" description="Helical" evidence="1">
    <location>
        <begin position="15"/>
        <end position="34"/>
    </location>
</feature>
<feature type="transmembrane region" description="Helical" evidence="1">
    <location>
        <begin position="159"/>
        <end position="185"/>
    </location>
</feature>
<feature type="transmembrane region" description="Helical" evidence="1">
    <location>
        <begin position="106"/>
        <end position="123"/>
    </location>
</feature>
<feature type="transmembrane region" description="Helical" evidence="1">
    <location>
        <begin position="256"/>
        <end position="276"/>
    </location>
</feature>
<keyword evidence="3" id="KW-1185">Reference proteome</keyword>
<evidence type="ECO:0000313" key="3">
    <source>
        <dbReference type="Proteomes" id="UP000618240"/>
    </source>
</evidence>
<keyword evidence="1" id="KW-1133">Transmembrane helix</keyword>
<feature type="transmembrane region" description="Helical" evidence="1">
    <location>
        <begin position="79"/>
        <end position="97"/>
    </location>
</feature>
<protein>
    <recommendedName>
        <fullName evidence="4">EpsG family protein</fullName>
    </recommendedName>
</protein>
<dbReference type="Proteomes" id="UP000618240">
    <property type="component" value="Unassembled WGS sequence"/>
</dbReference>
<dbReference type="EMBL" id="JAERSE020000002">
    <property type="protein sequence ID" value="MCA6067482.1"/>
    <property type="molecule type" value="Genomic_DNA"/>
</dbReference>
<evidence type="ECO:0000256" key="1">
    <source>
        <dbReference type="SAM" id="Phobius"/>
    </source>
</evidence>
<feature type="transmembrane region" description="Helical" evidence="1">
    <location>
        <begin position="335"/>
        <end position="354"/>
    </location>
</feature>
<feature type="transmembrane region" description="Helical" evidence="1">
    <location>
        <begin position="307"/>
        <end position="323"/>
    </location>
</feature>
<reference evidence="2 3" key="1">
    <citation type="submission" date="2021-09" db="EMBL/GenBank/DDBJ databases">
        <title>Genome sequencing and assembly of Chryseobacterium sp. RG1.</title>
        <authorList>
            <person name="Chhetri G."/>
        </authorList>
    </citation>
    <scope>NUCLEOTIDE SEQUENCE [LARGE SCALE GENOMIC DNA]</scope>
    <source>
        <strain evidence="2 3">RG1</strain>
    </source>
</reference>
<keyword evidence="1" id="KW-0812">Transmembrane</keyword>